<evidence type="ECO:0000256" key="3">
    <source>
        <dbReference type="ARBA" id="ARBA00022692"/>
    </source>
</evidence>
<evidence type="ECO:0000256" key="1">
    <source>
        <dbReference type="ARBA" id="ARBA00004651"/>
    </source>
</evidence>
<evidence type="ECO:0000313" key="8">
    <source>
        <dbReference type="EMBL" id="MPM20101.1"/>
    </source>
</evidence>
<gene>
    <name evidence="8" type="ORF">SDC9_66530</name>
</gene>
<feature type="transmembrane region" description="Helical" evidence="6">
    <location>
        <begin position="254"/>
        <end position="271"/>
    </location>
</feature>
<dbReference type="GO" id="GO:0005886">
    <property type="term" value="C:plasma membrane"/>
    <property type="evidence" value="ECO:0007669"/>
    <property type="project" value="UniProtKB-SubCell"/>
</dbReference>
<dbReference type="InterPro" id="IPR000620">
    <property type="entry name" value="EamA_dom"/>
</dbReference>
<accession>A0A644XWR0</accession>
<feature type="transmembrane region" description="Helical" evidence="6">
    <location>
        <begin position="184"/>
        <end position="203"/>
    </location>
</feature>
<feature type="domain" description="EamA" evidence="7">
    <location>
        <begin position="154"/>
        <end position="294"/>
    </location>
</feature>
<feature type="transmembrane region" description="Helical" evidence="6">
    <location>
        <begin position="34"/>
        <end position="58"/>
    </location>
</feature>
<evidence type="ECO:0000256" key="6">
    <source>
        <dbReference type="SAM" id="Phobius"/>
    </source>
</evidence>
<evidence type="ECO:0000256" key="4">
    <source>
        <dbReference type="ARBA" id="ARBA00022989"/>
    </source>
</evidence>
<evidence type="ECO:0000259" key="7">
    <source>
        <dbReference type="Pfam" id="PF00892"/>
    </source>
</evidence>
<dbReference type="InterPro" id="IPR050638">
    <property type="entry name" value="AA-Vitamin_Transporters"/>
</dbReference>
<feature type="transmembrane region" description="Helical" evidence="6">
    <location>
        <begin position="12"/>
        <end position="28"/>
    </location>
</feature>
<name>A0A644XWR0_9ZZZZ</name>
<dbReference type="PANTHER" id="PTHR32322">
    <property type="entry name" value="INNER MEMBRANE TRANSPORTER"/>
    <property type="match status" value="1"/>
</dbReference>
<reference evidence="8" key="1">
    <citation type="submission" date="2019-08" db="EMBL/GenBank/DDBJ databases">
        <authorList>
            <person name="Kucharzyk K."/>
            <person name="Murdoch R.W."/>
            <person name="Higgins S."/>
            <person name="Loffler F."/>
        </authorList>
    </citation>
    <scope>NUCLEOTIDE SEQUENCE</scope>
</reference>
<dbReference type="AlphaFoldDB" id="A0A644XWR0"/>
<sequence length="296" mass="32386">MAYTSKEKRALIASFTANFIFGLSFMFSKKAITIVSVFTFLSYRFTFAFLLLSVILLFNKAKVNYRGKPIKKLILLGFVQPVCYFICENYGISMSTTSFAGIIIAIVPVTTIFAGMIFLKEIPTKKQVLFSVLSIIGVAVTTFGEGNGSFSFVGMLLLLGAVISASVFNILSRECSSDFSAFERAYMMTLVGCVLFSLAAIIQNRNDLYNSMIVPVGNSAIQISILYLSLLSSVCAFMLLNYASTYLPVAKTSIFANVVTAVTVFAGVFLLNEAFTAFQLIGCIIIVISIYFVNKS</sequence>
<keyword evidence="4 6" id="KW-1133">Transmembrane helix</keyword>
<feature type="transmembrane region" description="Helical" evidence="6">
    <location>
        <begin position="277"/>
        <end position="294"/>
    </location>
</feature>
<feature type="transmembrane region" description="Helical" evidence="6">
    <location>
        <begin position="150"/>
        <end position="172"/>
    </location>
</feature>
<feature type="domain" description="EamA" evidence="7">
    <location>
        <begin position="10"/>
        <end position="142"/>
    </location>
</feature>
<dbReference type="EMBL" id="VSSQ01003312">
    <property type="protein sequence ID" value="MPM20101.1"/>
    <property type="molecule type" value="Genomic_DNA"/>
</dbReference>
<dbReference type="InterPro" id="IPR037185">
    <property type="entry name" value="EmrE-like"/>
</dbReference>
<keyword evidence="3 6" id="KW-0812">Transmembrane</keyword>
<keyword evidence="5 6" id="KW-0472">Membrane</keyword>
<comment type="subcellular location">
    <subcellularLocation>
        <location evidence="1">Cell membrane</location>
        <topology evidence="1">Multi-pass membrane protein</topology>
    </subcellularLocation>
</comment>
<feature type="transmembrane region" description="Helical" evidence="6">
    <location>
        <begin position="98"/>
        <end position="119"/>
    </location>
</feature>
<dbReference type="Pfam" id="PF00892">
    <property type="entry name" value="EamA"/>
    <property type="match status" value="2"/>
</dbReference>
<proteinExistence type="predicted"/>
<evidence type="ECO:0000256" key="2">
    <source>
        <dbReference type="ARBA" id="ARBA00022475"/>
    </source>
</evidence>
<keyword evidence="2" id="KW-1003">Cell membrane</keyword>
<dbReference type="SUPFAM" id="SSF103481">
    <property type="entry name" value="Multidrug resistance efflux transporter EmrE"/>
    <property type="match status" value="2"/>
</dbReference>
<feature type="transmembrane region" description="Helical" evidence="6">
    <location>
        <begin position="223"/>
        <end position="242"/>
    </location>
</feature>
<dbReference type="PANTHER" id="PTHR32322:SF18">
    <property type="entry name" value="S-ADENOSYLMETHIONINE_S-ADENOSYLHOMOCYSTEINE TRANSPORTER"/>
    <property type="match status" value="1"/>
</dbReference>
<feature type="transmembrane region" description="Helical" evidence="6">
    <location>
        <begin position="128"/>
        <end position="144"/>
    </location>
</feature>
<organism evidence="8">
    <name type="scientific">bioreactor metagenome</name>
    <dbReference type="NCBI Taxonomy" id="1076179"/>
    <lineage>
        <taxon>unclassified sequences</taxon>
        <taxon>metagenomes</taxon>
        <taxon>ecological metagenomes</taxon>
    </lineage>
</organism>
<comment type="caution">
    <text evidence="8">The sequence shown here is derived from an EMBL/GenBank/DDBJ whole genome shotgun (WGS) entry which is preliminary data.</text>
</comment>
<evidence type="ECO:0000256" key="5">
    <source>
        <dbReference type="ARBA" id="ARBA00023136"/>
    </source>
</evidence>
<protein>
    <recommendedName>
        <fullName evidence="7">EamA domain-containing protein</fullName>
    </recommendedName>
</protein>